<evidence type="ECO:0000313" key="2">
    <source>
        <dbReference type="WBParaSite" id="ALUE_0000017601-mRNA-1"/>
    </source>
</evidence>
<dbReference type="AlphaFoldDB" id="A0A0M3HF81"/>
<name>A0A0M3HF81_ASCLU</name>
<organism evidence="1 2">
    <name type="scientific">Ascaris lumbricoides</name>
    <name type="common">Giant roundworm</name>
    <dbReference type="NCBI Taxonomy" id="6252"/>
    <lineage>
        <taxon>Eukaryota</taxon>
        <taxon>Metazoa</taxon>
        <taxon>Ecdysozoa</taxon>
        <taxon>Nematoda</taxon>
        <taxon>Chromadorea</taxon>
        <taxon>Rhabditida</taxon>
        <taxon>Spirurina</taxon>
        <taxon>Ascaridomorpha</taxon>
        <taxon>Ascaridoidea</taxon>
        <taxon>Ascarididae</taxon>
        <taxon>Ascaris</taxon>
    </lineage>
</organism>
<reference evidence="2" key="1">
    <citation type="submission" date="2017-02" db="UniProtKB">
        <authorList>
            <consortium name="WormBaseParasite"/>
        </authorList>
    </citation>
    <scope>IDENTIFICATION</scope>
</reference>
<proteinExistence type="predicted"/>
<evidence type="ECO:0000313" key="1">
    <source>
        <dbReference type="Proteomes" id="UP000036681"/>
    </source>
</evidence>
<protein>
    <submittedName>
        <fullName evidence="2">Transposase</fullName>
    </submittedName>
</protein>
<sequence>RLCSFSALAVKYIAHRFIGEYDAGRGEFFAWGPMCVLRRSERIKTNIALARKRSSELAKRFDVDAVRILAEFGPTLFLTC</sequence>
<dbReference type="WBParaSite" id="ALUE_0000017601-mRNA-1">
    <property type="protein sequence ID" value="ALUE_0000017601-mRNA-1"/>
    <property type="gene ID" value="ALUE_0000017601"/>
</dbReference>
<accession>A0A0M3HF81</accession>
<dbReference type="Proteomes" id="UP000036681">
    <property type="component" value="Unplaced"/>
</dbReference>
<keyword evidence="1" id="KW-1185">Reference proteome</keyword>